<feature type="compositionally biased region" description="Low complexity" evidence="1">
    <location>
        <begin position="529"/>
        <end position="538"/>
    </location>
</feature>
<accession>A0ABW0AH35</accession>
<evidence type="ECO:0000256" key="1">
    <source>
        <dbReference type="SAM" id="MobiDB-lite"/>
    </source>
</evidence>
<dbReference type="SUPFAM" id="SSF110083">
    <property type="entry name" value="Peptidylarginine deiminase Pad4, middle domain"/>
    <property type="match status" value="1"/>
</dbReference>
<sequence length="633" mass="67546">MAGVIIGTVGATATAGTAAATASAPKADLRADVNRDGRVDVKGGSDTPGENTWTRLRGAVVLPNIDDDTRRCPTRTADGKPLGDKELARCHDAADTVVNGASDAADLARLRTVPAPEVSSDAYGTVRIVGRAAGRLFVQRAGKWKHLKADDRLTAAELRSGVELGIEATDVVRDAARWDGEILVRFGITDGAASAKDDVRLKTAPVLTHHHRQKAQEVLVTQVAEVPGMPELVPEQAKFVKDLEREVRAAGIKKPVKKFVSYDDPWAQDFVEPGYVSMTGPNGKAHAIRVMIRSAQDRPAGRELFERLRGKDVGVVQVGQGLPSEEATLNSTGNLETIPPYRHKGKAYPAGRIIMGERADTKSRPAKSMTTFLSSQGEQSPLLLDTGWLGVGHVDEFVQFLPAKTERGWRIGISDPDAGLEVLRKARAGGHGSAKMFSVPDKFGMSAPKETIGQMLENKNFLADNKLAADRIKANLRVLKAETGITEAEVVRVPGLYARHDTGSGAKLGKLGGDAFARLGQGPKTKPYAGSTESTGSTERSRAKAAPVETGAYIPGAINGVVLSDSRYLSAQQWGPVIGGRDVFGAAVSAAYAKAGFTTAYIDDYYTYHLGGGEVHCATNTLRDTSQPWWKLS</sequence>
<proteinExistence type="predicted"/>
<feature type="region of interest" description="Disordered" evidence="1">
    <location>
        <begin position="520"/>
        <end position="544"/>
    </location>
</feature>
<name>A0ABW0AH35_9ACTN</name>
<dbReference type="PANTHER" id="PTHR10837:SF8">
    <property type="entry name" value="PROTEIN-ARGININE DEIMINASE"/>
    <property type="match status" value="1"/>
</dbReference>
<feature type="domain" description="Protein-arginine deiminase C-terminal" evidence="2">
    <location>
        <begin position="195"/>
        <end position="631"/>
    </location>
</feature>
<dbReference type="InterPro" id="IPR036556">
    <property type="entry name" value="PAD_central_sf"/>
</dbReference>
<reference evidence="4" key="1">
    <citation type="journal article" date="2019" name="Int. J. Syst. Evol. Microbiol.">
        <title>The Global Catalogue of Microorganisms (GCM) 10K type strain sequencing project: providing services to taxonomists for standard genome sequencing and annotation.</title>
        <authorList>
            <consortium name="The Broad Institute Genomics Platform"/>
            <consortium name="The Broad Institute Genome Sequencing Center for Infectious Disease"/>
            <person name="Wu L."/>
            <person name="Ma J."/>
        </authorList>
    </citation>
    <scope>NUCLEOTIDE SEQUENCE [LARGE SCALE GENOMIC DNA]</scope>
    <source>
        <strain evidence="4">PCU 266</strain>
    </source>
</reference>
<organism evidence="3 4">
    <name type="scientific">Streptomyces amakusaensis</name>
    <dbReference type="NCBI Taxonomy" id="67271"/>
    <lineage>
        <taxon>Bacteria</taxon>
        <taxon>Bacillati</taxon>
        <taxon>Actinomycetota</taxon>
        <taxon>Actinomycetes</taxon>
        <taxon>Kitasatosporales</taxon>
        <taxon>Streptomycetaceae</taxon>
        <taxon>Streptomyces</taxon>
    </lineage>
</organism>
<dbReference type="EMBL" id="JBHSKP010000004">
    <property type="protein sequence ID" value="MFC5151963.1"/>
    <property type="molecule type" value="Genomic_DNA"/>
</dbReference>
<dbReference type="Gene3D" id="3.75.10.10">
    <property type="entry name" value="L-arginine/glycine Amidinotransferase, Chain A"/>
    <property type="match status" value="1"/>
</dbReference>
<dbReference type="Proteomes" id="UP001596160">
    <property type="component" value="Unassembled WGS sequence"/>
</dbReference>
<evidence type="ECO:0000259" key="2">
    <source>
        <dbReference type="Pfam" id="PF03068"/>
    </source>
</evidence>
<gene>
    <name evidence="3" type="ORF">ACFPRH_09470</name>
</gene>
<keyword evidence="4" id="KW-1185">Reference proteome</keyword>
<dbReference type="InterPro" id="IPR013530">
    <property type="entry name" value="PAD_C"/>
</dbReference>
<dbReference type="RefSeq" id="WP_381733780.1">
    <property type="nucleotide sequence ID" value="NZ_BAAASB010000006.1"/>
</dbReference>
<dbReference type="InterPro" id="IPR004303">
    <property type="entry name" value="PAD"/>
</dbReference>
<dbReference type="Pfam" id="PF03068">
    <property type="entry name" value="PAD"/>
    <property type="match status" value="1"/>
</dbReference>
<evidence type="ECO:0000313" key="4">
    <source>
        <dbReference type="Proteomes" id="UP001596160"/>
    </source>
</evidence>
<evidence type="ECO:0000313" key="3">
    <source>
        <dbReference type="EMBL" id="MFC5151963.1"/>
    </source>
</evidence>
<comment type="caution">
    <text evidence="3">The sequence shown here is derived from an EMBL/GenBank/DDBJ whole genome shotgun (WGS) entry which is preliminary data.</text>
</comment>
<dbReference type="SUPFAM" id="SSF55909">
    <property type="entry name" value="Pentein"/>
    <property type="match status" value="1"/>
</dbReference>
<protein>
    <submittedName>
        <fullName evidence="3">Protein-arginine deiminase domain-containing protein</fullName>
    </submittedName>
</protein>
<dbReference type="PANTHER" id="PTHR10837">
    <property type="entry name" value="PEPTIDYLARGININE DEIMINASE"/>
    <property type="match status" value="1"/>
</dbReference>